<proteinExistence type="inferred from homology"/>
<keyword evidence="3" id="KW-0378">Hydrolase</keyword>
<name>A0ABV7H3X6_9BURK</name>
<feature type="chain" id="PRO_5045180039" evidence="5">
    <location>
        <begin position="36"/>
        <end position="272"/>
    </location>
</feature>
<dbReference type="InterPro" id="IPR000064">
    <property type="entry name" value="NLP_P60_dom"/>
</dbReference>
<keyword evidence="5" id="KW-0732">Signal</keyword>
<sequence>MRPIPCLPKPALKPLAAALLLGSSLLGSAVPPAQAQTSAPASASASKPASPASDSALDHFIHKLETGAKDVATGAAGLASDLVMNAMGLLGVRYRMGGNDADSGLDCSGLVRLVFQQTFGLVLPRRSAEISQLGEKVDRKELRPGDLVFFNTLRRAYSHVGIYVGDGKFLHAPSSGGEVRVESMNIPYWNKRFNGARRIEPTEQTASAAEGATPGTAATQAQDAARAAAILNGVMGINAANAAANAAAANQTAAPAGAAVGGPMIVPATDRR</sequence>
<dbReference type="SUPFAM" id="SSF54001">
    <property type="entry name" value="Cysteine proteinases"/>
    <property type="match status" value="1"/>
</dbReference>
<evidence type="ECO:0000256" key="3">
    <source>
        <dbReference type="ARBA" id="ARBA00022801"/>
    </source>
</evidence>
<protein>
    <submittedName>
        <fullName evidence="7">C40 family peptidase</fullName>
    </submittedName>
</protein>
<dbReference type="PANTHER" id="PTHR47053:SF1">
    <property type="entry name" value="MUREIN DD-ENDOPEPTIDASE MEPH-RELATED"/>
    <property type="match status" value="1"/>
</dbReference>
<evidence type="ECO:0000256" key="4">
    <source>
        <dbReference type="ARBA" id="ARBA00022807"/>
    </source>
</evidence>
<dbReference type="PANTHER" id="PTHR47053">
    <property type="entry name" value="MUREIN DD-ENDOPEPTIDASE MEPH-RELATED"/>
    <property type="match status" value="1"/>
</dbReference>
<gene>
    <name evidence="7" type="ORF">ACFOEN_06605</name>
</gene>
<dbReference type="Pfam" id="PF00877">
    <property type="entry name" value="NLPC_P60"/>
    <property type="match status" value="1"/>
</dbReference>
<evidence type="ECO:0000313" key="8">
    <source>
        <dbReference type="Proteomes" id="UP001595556"/>
    </source>
</evidence>
<dbReference type="Gene3D" id="3.90.1720.10">
    <property type="entry name" value="endopeptidase domain like (from Nostoc punctiforme)"/>
    <property type="match status" value="1"/>
</dbReference>
<keyword evidence="8" id="KW-1185">Reference proteome</keyword>
<accession>A0ABV7H3X6</accession>
<feature type="signal peptide" evidence="5">
    <location>
        <begin position="1"/>
        <end position="35"/>
    </location>
</feature>
<dbReference type="Proteomes" id="UP001595556">
    <property type="component" value="Unassembled WGS sequence"/>
</dbReference>
<dbReference type="PROSITE" id="PS51935">
    <property type="entry name" value="NLPC_P60"/>
    <property type="match status" value="1"/>
</dbReference>
<feature type="domain" description="NlpC/P60" evidence="6">
    <location>
        <begin position="76"/>
        <end position="200"/>
    </location>
</feature>
<evidence type="ECO:0000259" key="6">
    <source>
        <dbReference type="PROSITE" id="PS51935"/>
    </source>
</evidence>
<dbReference type="EMBL" id="JBHRTI010000003">
    <property type="protein sequence ID" value="MFC3147306.1"/>
    <property type="molecule type" value="Genomic_DNA"/>
</dbReference>
<dbReference type="InterPro" id="IPR051202">
    <property type="entry name" value="Peptidase_C40"/>
</dbReference>
<comment type="caution">
    <text evidence="7">The sequence shown here is derived from an EMBL/GenBank/DDBJ whole genome shotgun (WGS) entry which is preliminary data.</text>
</comment>
<evidence type="ECO:0000256" key="5">
    <source>
        <dbReference type="SAM" id="SignalP"/>
    </source>
</evidence>
<keyword evidence="4" id="KW-0788">Thiol protease</keyword>
<evidence type="ECO:0000256" key="1">
    <source>
        <dbReference type="ARBA" id="ARBA00007074"/>
    </source>
</evidence>
<dbReference type="InterPro" id="IPR038765">
    <property type="entry name" value="Papain-like_cys_pep_sf"/>
</dbReference>
<reference evidence="8" key="1">
    <citation type="journal article" date="2019" name="Int. J. Syst. Evol. Microbiol.">
        <title>The Global Catalogue of Microorganisms (GCM) 10K type strain sequencing project: providing services to taxonomists for standard genome sequencing and annotation.</title>
        <authorList>
            <consortium name="The Broad Institute Genomics Platform"/>
            <consortium name="The Broad Institute Genome Sequencing Center for Infectious Disease"/>
            <person name="Wu L."/>
            <person name="Ma J."/>
        </authorList>
    </citation>
    <scope>NUCLEOTIDE SEQUENCE [LARGE SCALE GENOMIC DNA]</scope>
    <source>
        <strain evidence="8">KCTC 52168</strain>
    </source>
</reference>
<comment type="similarity">
    <text evidence="1">Belongs to the peptidase C40 family.</text>
</comment>
<organism evidence="7 8">
    <name type="scientific">Piscinibacterium candidicorallinum</name>
    <dbReference type="NCBI Taxonomy" id="1793872"/>
    <lineage>
        <taxon>Bacteria</taxon>
        <taxon>Pseudomonadati</taxon>
        <taxon>Pseudomonadota</taxon>
        <taxon>Betaproteobacteria</taxon>
        <taxon>Burkholderiales</taxon>
        <taxon>Piscinibacterium</taxon>
    </lineage>
</organism>
<evidence type="ECO:0000313" key="7">
    <source>
        <dbReference type="EMBL" id="MFC3147306.1"/>
    </source>
</evidence>
<evidence type="ECO:0000256" key="2">
    <source>
        <dbReference type="ARBA" id="ARBA00022670"/>
    </source>
</evidence>
<keyword evidence="2" id="KW-0645">Protease</keyword>